<feature type="domain" description="CheW-like" evidence="3">
    <location>
        <begin position="20"/>
        <end position="159"/>
    </location>
</feature>
<dbReference type="SUPFAM" id="SSF50341">
    <property type="entry name" value="CheW-like"/>
    <property type="match status" value="1"/>
</dbReference>
<dbReference type="eggNOG" id="COG0835">
    <property type="taxonomic scope" value="Bacteria"/>
</dbReference>
<dbReference type="SMART" id="SM00260">
    <property type="entry name" value="CheW"/>
    <property type="match status" value="1"/>
</dbReference>
<dbReference type="GO" id="GO:0000160">
    <property type="term" value="P:phosphorelay signal transduction system"/>
    <property type="evidence" value="ECO:0007669"/>
    <property type="project" value="InterPro"/>
</dbReference>
<dbReference type="Gene3D" id="3.40.50.2300">
    <property type="match status" value="1"/>
</dbReference>
<reference evidence="4" key="1">
    <citation type="submission" date="2012-02" db="EMBL/GenBank/DDBJ databases">
        <title>The complete genome of Frateuria aurantia DSM 6220.</title>
        <authorList>
            <consortium name="US DOE Joint Genome Institute (JGI-PGF)"/>
            <person name="Lucas S."/>
            <person name="Copeland A."/>
            <person name="Lapidus A."/>
            <person name="Glavina del Rio T."/>
            <person name="Dalin E."/>
            <person name="Tice H."/>
            <person name="Bruce D."/>
            <person name="Goodwin L."/>
            <person name="Pitluck S."/>
            <person name="Peters L."/>
            <person name="Ovchinnikova G."/>
            <person name="Teshima H."/>
            <person name="Kyrpides N."/>
            <person name="Mavromatis K."/>
            <person name="Ivanova N."/>
            <person name="Brettin T."/>
            <person name="Detter J.C."/>
            <person name="Han C."/>
            <person name="Larimer F."/>
            <person name="Land M."/>
            <person name="Hauser L."/>
            <person name="Markowitz V."/>
            <person name="Cheng J.-F."/>
            <person name="Hugenholtz P."/>
            <person name="Woyke T."/>
            <person name="Wu D."/>
            <person name="Brambilla E."/>
            <person name="Klenk H.-P."/>
            <person name="Eisen J.A."/>
        </authorList>
    </citation>
    <scope>NUCLEOTIDE SEQUENCE</scope>
    <source>
        <strain evidence="4">DSM 6220</strain>
    </source>
</reference>
<dbReference type="PANTHER" id="PTHR47233:SF4">
    <property type="entry name" value="CHEMOTAXIS SIGNAL TRANSDUCTION PROTEIN"/>
    <property type="match status" value="1"/>
</dbReference>
<dbReference type="AlphaFoldDB" id="H8L2T1"/>
<dbReference type="SMART" id="SM00448">
    <property type="entry name" value="REC"/>
    <property type="match status" value="1"/>
</dbReference>
<proteinExistence type="predicted"/>
<dbReference type="PROSITE" id="PS50851">
    <property type="entry name" value="CHEW"/>
    <property type="match status" value="1"/>
</dbReference>
<feature type="modified residue" description="4-aspartylphosphate" evidence="1">
    <location>
        <position position="245"/>
    </location>
</feature>
<dbReference type="Pfam" id="PF00072">
    <property type="entry name" value="Response_reg"/>
    <property type="match status" value="1"/>
</dbReference>
<dbReference type="PANTHER" id="PTHR47233">
    <property type="entry name" value="CHEMOTAXIS PROTEIN CHEV"/>
    <property type="match status" value="1"/>
</dbReference>
<accession>H8L2T1</accession>
<dbReference type="GO" id="GO:0006935">
    <property type="term" value="P:chemotaxis"/>
    <property type="evidence" value="ECO:0007669"/>
    <property type="project" value="InterPro"/>
</dbReference>
<name>H8L2T1_FRAAD</name>
<dbReference type="OrthoDB" id="9806105at2"/>
<dbReference type="RefSeq" id="WP_014403443.1">
    <property type="nucleotide sequence ID" value="NC_017033.1"/>
</dbReference>
<dbReference type="Pfam" id="PF01584">
    <property type="entry name" value="CheW"/>
    <property type="match status" value="1"/>
</dbReference>
<dbReference type="Gene3D" id="2.30.30.40">
    <property type="entry name" value="SH3 Domains"/>
    <property type="match status" value="1"/>
</dbReference>
<dbReference type="STRING" id="767434.Fraau_2056"/>
<keyword evidence="5" id="KW-1185">Reference proteome</keyword>
<dbReference type="InterPro" id="IPR011006">
    <property type="entry name" value="CheY-like_superfamily"/>
</dbReference>
<dbReference type="Gene3D" id="2.40.50.180">
    <property type="entry name" value="CheA-289, Domain 4"/>
    <property type="match status" value="1"/>
</dbReference>
<dbReference type="HOGENOM" id="CLU_048995_0_0_6"/>
<keyword evidence="1" id="KW-0597">Phosphoprotein</keyword>
<sequence>MIAAPASRTEPFTQLAGYNRLALLTFRLGDNVRFGINILKTREVLRLPELERLPGMHPLVAGGCNYRGEEIAVIDLASAMSYPPLTGQDSAHLMVTEFNRSRQGFIIGQPDRIIHCKGTELTQPNSVLTYGGRVNALTHVDNHIVAIIDVEQILASIEPASEEIPHSIPTIAQATNATPLPSRHRVLVVDDSAVARRQITRLLDQLNLDYMTANDGAQALSLLEDRSAQPDPEHGPAGFDLVISDIEMPQMDGYTLSRKIRETASLRTLPILLHSSLSGVFNDQQATSAGADRFLAKFDPGELSQTVQDMLRKH</sequence>
<evidence type="ECO:0000313" key="4">
    <source>
        <dbReference type="EMBL" id="AFC86440.1"/>
    </source>
</evidence>
<dbReference type="PROSITE" id="PS50110">
    <property type="entry name" value="RESPONSE_REGULATORY"/>
    <property type="match status" value="1"/>
</dbReference>
<evidence type="ECO:0000259" key="2">
    <source>
        <dbReference type="PROSITE" id="PS50110"/>
    </source>
</evidence>
<dbReference type="EMBL" id="CP003350">
    <property type="protein sequence ID" value="AFC86440.1"/>
    <property type="molecule type" value="Genomic_DNA"/>
</dbReference>
<dbReference type="KEGG" id="fau:Fraau_2056"/>
<gene>
    <name evidence="4" type="ordered locus">Fraau_2056</name>
</gene>
<dbReference type="InterPro" id="IPR001789">
    <property type="entry name" value="Sig_transdc_resp-reg_receiver"/>
</dbReference>
<feature type="domain" description="Response regulatory" evidence="2">
    <location>
        <begin position="185"/>
        <end position="311"/>
    </location>
</feature>
<organism evidence="4 5">
    <name type="scientific">Frateuria aurantia (strain ATCC 33424 / DSM 6220 / KCTC 2777 / LMG 1558 / NBRC 3245 / NCIMB 13370)</name>
    <name type="common">Acetobacter aurantius</name>
    <dbReference type="NCBI Taxonomy" id="767434"/>
    <lineage>
        <taxon>Bacteria</taxon>
        <taxon>Pseudomonadati</taxon>
        <taxon>Pseudomonadota</taxon>
        <taxon>Gammaproteobacteria</taxon>
        <taxon>Lysobacterales</taxon>
        <taxon>Rhodanobacteraceae</taxon>
        <taxon>Frateuria</taxon>
    </lineage>
</organism>
<dbReference type="Proteomes" id="UP000005234">
    <property type="component" value="Chromosome"/>
</dbReference>
<evidence type="ECO:0000256" key="1">
    <source>
        <dbReference type="PROSITE-ProRule" id="PRU00169"/>
    </source>
</evidence>
<protein>
    <submittedName>
        <fullName evidence="4">Chemotaxis signal transduction protein</fullName>
    </submittedName>
</protein>
<dbReference type="InterPro" id="IPR036061">
    <property type="entry name" value="CheW-like_dom_sf"/>
</dbReference>
<dbReference type="InterPro" id="IPR002545">
    <property type="entry name" value="CheW-lke_dom"/>
</dbReference>
<dbReference type="InterPro" id="IPR024181">
    <property type="entry name" value="Chemotax_regulator_CheV"/>
</dbReference>
<evidence type="ECO:0000259" key="3">
    <source>
        <dbReference type="PROSITE" id="PS50851"/>
    </source>
</evidence>
<dbReference type="PIRSF" id="PIRSF002867">
    <property type="entry name" value="CheV"/>
    <property type="match status" value="1"/>
</dbReference>
<dbReference type="eggNOG" id="COG0784">
    <property type="taxonomic scope" value="Bacteria"/>
</dbReference>
<dbReference type="SUPFAM" id="SSF52172">
    <property type="entry name" value="CheY-like"/>
    <property type="match status" value="1"/>
</dbReference>
<evidence type="ECO:0000313" key="5">
    <source>
        <dbReference type="Proteomes" id="UP000005234"/>
    </source>
</evidence>